<dbReference type="RefSeq" id="WP_027275656.1">
    <property type="nucleotide sequence ID" value="NZ_BRLH01000002.1"/>
</dbReference>
<dbReference type="AlphaFoldDB" id="A0AAV5N151"/>
<sequence>MQYLSEMPIDIRETLVKLLNEESLNFHLEWFEDGSVVFSTADSCGAYKVTVEKSAKTWKDVRGASAA</sequence>
<evidence type="ECO:0000313" key="1">
    <source>
        <dbReference type="EMBL" id="GKX55404.1"/>
    </source>
</evidence>
<accession>A0AAV5N151</accession>
<gene>
    <name evidence="1" type="ORF">SOASR030_15160</name>
</gene>
<evidence type="ECO:0008006" key="3">
    <source>
        <dbReference type="Google" id="ProtNLM"/>
    </source>
</evidence>
<proteinExistence type="predicted"/>
<reference evidence="1" key="1">
    <citation type="submission" date="2022-06" db="EMBL/GenBank/DDBJ databases">
        <title>Draft genome sequences of Leminorella grimontii str. JCM5902.</title>
        <authorList>
            <person name="Wakabayashi Y."/>
            <person name="Kojima K."/>
        </authorList>
    </citation>
    <scope>NUCLEOTIDE SEQUENCE</scope>
    <source>
        <strain evidence="1">JCM 5902</strain>
    </source>
</reference>
<comment type="caution">
    <text evidence="1">The sequence shown here is derived from an EMBL/GenBank/DDBJ whole genome shotgun (WGS) entry which is preliminary data.</text>
</comment>
<dbReference type="Proteomes" id="UP001058124">
    <property type="component" value="Unassembled WGS sequence"/>
</dbReference>
<name>A0AAV5N151_9GAMM</name>
<evidence type="ECO:0000313" key="2">
    <source>
        <dbReference type="Proteomes" id="UP001058124"/>
    </source>
</evidence>
<organism evidence="1 2">
    <name type="scientific">Leminorella grimontii</name>
    <dbReference type="NCBI Taxonomy" id="82981"/>
    <lineage>
        <taxon>Bacteria</taxon>
        <taxon>Pseudomonadati</taxon>
        <taxon>Pseudomonadota</taxon>
        <taxon>Gammaproteobacteria</taxon>
        <taxon>Enterobacterales</taxon>
        <taxon>Budviciaceae</taxon>
        <taxon>Leminorella</taxon>
    </lineage>
</organism>
<protein>
    <recommendedName>
        <fullName evidence="3">Phage protein</fullName>
    </recommendedName>
</protein>
<dbReference type="EMBL" id="BRLH01000002">
    <property type="protein sequence ID" value="GKX55404.1"/>
    <property type="molecule type" value="Genomic_DNA"/>
</dbReference>
<keyword evidence="2" id="KW-1185">Reference proteome</keyword>